<dbReference type="AlphaFoldDB" id="A0A173U2F1"/>
<sequence>MMYSEYEIFGTNQQMRKVIEQACERLMETYGLRHVELDILYLISHEKQKDTAKDLIEIQHLSKAHISKSVDNLKQHGYIELVADEADHRKIHIRMTGKAKPVLEEFERIRADILERLFAGVTEEERSCLKRVMGKIMKNIQAEQEDGT</sequence>
<reference evidence="2 3" key="1">
    <citation type="submission" date="2015-09" db="EMBL/GenBank/DDBJ databases">
        <authorList>
            <consortium name="Pathogen Informatics"/>
        </authorList>
    </citation>
    <scope>NUCLEOTIDE SEQUENCE [LARGE SCALE GENOMIC DNA]</scope>
    <source>
        <strain evidence="2 3">2789STDY5834960</strain>
    </source>
</reference>
<evidence type="ECO:0000259" key="1">
    <source>
        <dbReference type="PROSITE" id="PS50995"/>
    </source>
</evidence>
<dbReference type="PRINTS" id="PR00598">
    <property type="entry name" value="HTHMARR"/>
</dbReference>
<dbReference type="RefSeq" id="WP_242863529.1">
    <property type="nucleotide sequence ID" value="NZ_CABIYH010000012.1"/>
</dbReference>
<dbReference type="GO" id="GO:0003700">
    <property type="term" value="F:DNA-binding transcription factor activity"/>
    <property type="evidence" value="ECO:0007669"/>
    <property type="project" value="InterPro"/>
</dbReference>
<accession>A0A173U2F1</accession>
<dbReference type="InterPro" id="IPR039422">
    <property type="entry name" value="MarR/SlyA-like"/>
</dbReference>
<proteinExistence type="predicted"/>
<dbReference type="EMBL" id="CYXZ01000012">
    <property type="protein sequence ID" value="CUN08660.1"/>
    <property type="molecule type" value="Genomic_DNA"/>
</dbReference>
<dbReference type="SUPFAM" id="SSF46785">
    <property type="entry name" value="Winged helix' DNA-binding domain"/>
    <property type="match status" value="1"/>
</dbReference>
<dbReference type="InterPro" id="IPR036388">
    <property type="entry name" value="WH-like_DNA-bd_sf"/>
</dbReference>
<protein>
    <submittedName>
        <fullName evidence="2">Transcriptional regulator SlyA</fullName>
    </submittedName>
</protein>
<feature type="domain" description="HTH marR-type" evidence="1">
    <location>
        <begin position="1"/>
        <end position="138"/>
    </location>
</feature>
<dbReference type="Gene3D" id="1.10.10.10">
    <property type="entry name" value="Winged helix-like DNA-binding domain superfamily/Winged helix DNA-binding domain"/>
    <property type="match status" value="1"/>
</dbReference>
<organism evidence="2 3">
    <name type="scientific">Roseburia intestinalis</name>
    <dbReference type="NCBI Taxonomy" id="166486"/>
    <lineage>
        <taxon>Bacteria</taxon>
        <taxon>Bacillati</taxon>
        <taxon>Bacillota</taxon>
        <taxon>Clostridia</taxon>
        <taxon>Lachnospirales</taxon>
        <taxon>Lachnospiraceae</taxon>
        <taxon>Roseburia</taxon>
    </lineage>
</organism>
<dbReference type="Proteomes" id="UP000095350">
    <property type="component" value="Unassembled WGS sequence"/>
</dbReference>
<dbReference type="PANTHER" id="PTHR33164">
    <property type="entry name" value="TRANSCRIPTIONAL REGULATOR, MARR FAMILY"/>
    <property type="match status" value="1"/>
</dbReference>
<evidence type="ECO:0000313" key="3">
    <source>
        <dbReference type="Proteomes" id="UP000095350"/>
    </source>
</evidence>
<evidence type="ECO:0000313" key="2">
    <source>
        <dbReference type="EMBL" id="CUN08660.1"/>
    </source>
</evidence>
<dbReference type="PROSITE" id="PS50995">
    <property type="entry name" value="HTH_MARR_2"/>
    <property type="match status" value="1"/>
</dbReference>
<dbReference type="InterPro" id="IPR000835">
    <property type="entry name" value="HTH_MarR-typ"/>
</dbReference>
<dbReference type="InterPro" id="IPR036390">
    <property type="entry name" value="WH_DNA-bd_sf"/>
</dbReference>
<gene>
    <name evidence="2" type="ORF">ERS852572_01851</name>
</gene>
<dbReference type="STRING" id="166486.ERS852572_01851"/>
<name>A0A173U2F1_9FIRM</name>
<dbReference type="GO" id="GO:0006950">
    <property type="term" value="P:response to stress"/>
    <property type="evidence" value="ECO:0007669"/>
    <property type="project" value="TreeGrafter"/>
</dbReference>
<dbReference type="SMART" id="SM00347">
    <property type="entry name" value="HTH_MARR"/>
    <property type="match status" value="1"/>
</dbReference>
<dbReference type="PaxDb" id="166486-ERS852572_01851"/>
<dbReference type="PANTHER" id="PTHR33164:SF43">
    <property type="entry name" value="HTH-TYPE TRANSCRIPTIONAL REPRESSOR YETL"/>
    <property type="match status" value="1"/>
</dbReference>
<dbReference type="Pfam" id="PF12802">
    <property type="entry name" value="MarR_2"/>
    <property type="match status" value="1"/>
</dbReference>